<organism evidence="2 3">
    <name type="scientific">Meloidogyne hapla</name>
    <name type="common">Root-knot nematode worm</name>
    <dbReference type="NCBI Taxonomy" id="6305"/>
    <lineage>
        <taxon>Eukaryota</taxon>
        <taxon>Metazoa</taxon>
        <taxon>Ecdysozoa</taxon>
        <taxon>Nematoda</taxon>
        <taxon>Chromadorea</taxon>
        <taxon>Rhabditida</taxon>
        <taxon>Tylenchina</taxon>
        <taxon>Tylenchomorpha</taxon>
        <taxon>Tylenchoidea</taxon>
        <taxon>Meloidogynidae</taxon>
        <taxon>Meloidogyninae</taxon>
        <taxon>Meloidogyne</taxon>
    </lineage>
</organism>
<dbReference type="Proteomes" id="UP000095281">
    <property type="component" value="Unplaced"/>
</dbReference>
<evidence type="ECO:0000313" key="2">
    <source>
        <dbReference type="Proteomes" id="UP000095281"/>
    </source>
</evidence>
<evidence type="ECO:0000313" key="3">
    <source>
        <dbReference type="WBParaSite" id="MhA1_Contig53.frz3.gene47"/>
    </source>
</evidence>
<dbReference type="AlphaFoldDB" id="A0A1I8BSJ9"/>
<reference evidence="3" key="1">
    <citation type="submission" date="2016-11" db="UniProtKB">
        <authorList>
            <consortium name="WormBaseParasite"/>
        </authorList>
    </citation>
    <scope>IDENTIFICATION</scope>
</reference>
<feature type="region of interest" description="Disordered" evidence="1">
    <location>
        <begin position="106"/>
        <end position="154"/>
    </location>
</feature>
<name>A0A1I8BSJ9_MELHA</name>
<proteinExistence type="predicted"/>
<dbReference type="WBParaSite" id="MhA1_Contig53.frz3.gene47">
    <property type="protein sequence ID" value="MhA1_Contig53.frz3.gene47"/>
    <property type="gene ID" value="MhA1_Contig53.frz3.gene47"/>
</dbReference>
<sequence length="154" mass="18054">MQSKRKGLPVELLVDIFKSADRTIMKMLPGIHRKDENLTLKYKKTEKLWINYSNNLLTSSSIVNAFVGKALQERWEKRRLRDEKIARSEERIARLREEIREINEELSKRRKTDLDANSIAKRTRSHAQENGPVAKRTRSQYSSTLSKNGKETKK</sequence>
<evidence type="ECO:0000256" key="1">
    <source>
        <dbReference type="SAM" id="MobiDB-lite"/>
    </source>
</evidence>
<accession>A0A1I8BSJ9</accession>
<protein>
    <submittedName>
        <fullName evidence="3">Uncharacterized protein</fullName>
    </submittedName>
</protein>
<keyword evidence="2" id="KW-1185">Reference proteome</keyword>